<proteinExistence type="predicted"/>
<dbReference type="EMBL" id="JAJISC010000002">
    <property type="protein sequence ID" value="MCS2608592.1"/>
    <property type="molecule type" value="Genomic_DNA"/>
</dbReference>
<evidence type="ECO:0000256" key="1">
    <source>
        <dbReference type="ARBA" id="ARBA00023002"/>
    </source>
</evidence>
<dbReference type="RefSeq" id="WP_259035102.1">
    <property type="nucleotide sequence ID" value="NZ_JAJISC010000002.1"/>
</dbReference>
<accession>A0ABT2EAI4</accession>
<sequence>MDLKSGYPFWAVKNGLLATFPQLTHDHQCDVAIIGGGITGALIADRLNRAGYHVVVLERRDIGWGSSAASTALLQYEIDTHMTELAARYGEDNAVLAYRGCAAAILHLERLAAELGDVDFAAQQSLYFASEVGHVEALRDELELRKRHGFDVAWQTPDMIEREYGFRAAGGILSQLAAKIDPYRMAYQLFERLVRRGGEVFDRTTVTTLTPEADGVTLTLGNSGATLRCRHVVLAAGYEAQRWLPEPVAANRSSYAFVTDPLPRDVLGKLNDTLIWESARPYLYLRTTGEGRLLIGGDDDDEDIPERRDRLVMQKAEGLAKRVEGMWPGLEITPTFAWGGTFAETDDGLPYFGPHDTLGPRVLFAMAYGGNGITYSMMGTSLLKAYIEEAEHPLRALFSFDRRALQCA</sequence>
<dbReference type="PANTHER" id="PTHR13847:SF201">
    <property type="entry name" value="PUTATIBE OXIDOREDUCTASE"/>
    <property type="match status" value="1"/>
</dbReference>
<dbReference type="Proteomes" id="UP001165542">
    <property type="component" value="Unassembled WGS sequence"/>
</dbReference>
<dbReference type="Pfam" id="PF01266">
    <property type="entry name" value="DAO"/>
    <property type="match status" value="1"/>
</dbReference>
<protein>
    <submittedName>
        <fullName evidence="3">FAD-binding oxidoreductase</fullName>
    </submittedName>
</protein>
<organism evidence="3 4">
    <name type="scientific">Halomonas dongshanensis</name>
    <dbReference type="NCBI Taxonomy" id="2890835"/>
    <lineage>
        <taxon>Bacteria</taxon>
        <taxon>Pseudomonadati</taxon>
        <taxon>Pseudomonadota</taxon>
        <taxon>Gammaproteobacteria</taxon>
        <taxon>Oceanospirillales</taxon>
        <taxon>Halomonadaceae</taxon>
        <taxon>Halomonas</taxon>
    </lineage>
</organism>
<name>A0ABT2EAI4_9GAMM</name>
<dbReference type="Gene3D" id="3.50.50.60">
    <property type="entry name" value="FAD/NAD(P)-binding domain"/>
    <property type="match status" value="1"/>
</dbReference>
<dbReference type="InterPro" id="IPR036188">
    <property type="entry name" value="FAD/NAD-bd_sf"/>
</dbReference>
<dbReference type="SUPFAM" id="SSF51905">
    <property type="entry name" value="FAD/NAD(P)-binding domain"/>
    <property type="match status" value="1"/>
</dbReference>
<evidence type="ECO:0000313" key="3">
    <source>
        <dbReference type="EMBL" id="MCS2608592.1"/>
    </source>
</evidence>
<evidence type="ECO:0000313" key="4">
    <source>
        <dbReference type="Proteomes" id="UP001165542"/>
    </source>
</evidence>
<dbReference type="PANTHER" id="PTHR13847">
    <property type="entry name" value="SARCOSINE DEHYDROGENASE-RELATED"/>
    <property type="match status" value="1"/>
</dbReference>
<comment type="caution">
    <text evidence="3">The sequence shown here is derived from an EMBL/GenBank/DDBJ whole genome shotgun (WGS) entry which is preliminary data.</text>
</comment>
<feature type="domain" description="FAD dependent oxidoreductase" evidence="2">
    <location>
        <begin position="30"/>
        <end position="378"/>
    </location>
</feature>
<dbReference type="PRINTS" id="PR00420">
    <property type="entry name" value="RNGMNOXGNASE"/>
</dbReference>
<dbReference type="Gene3D" id="3.30.9.10">
    <property type="entry name" value="D-Amino Acid Oxidase, subunit A, domain 2"/>
    <property type="match status" value="1"/>
</dbReference>
<keyword evidence="1" id="KW-0560">Oxidoreductase</keyword>
<evidence type="ECO:0000259" key="2">
    <source>
        <dbReference type="Pfam" id="PF01266"/>
    </source>
</evidence>
<gene>
    <name evidence="3" type="ORF">LLY24_04560</name>
</gene>
<keyword evidence="4" id="KW-1185">Reference proteome</keyword>
<reference evidence="3" key="1">
    <citation type="submission" date="2021-11" db="EMBL/GenBank/DDBJ databases">
        <title>Halomonas sp., isolated from a coastal aquaculture zone in Dongshan Bay.</title>
        <authorList>
            <person name="Lin W."/>
        </authorList>
    </citation>
    <scope>NUCLEOTIDE SEQUENCE</scope>
    <source>
        <strain evidence="3">Yzlin-01</strain>
    </source>
</reference>
<dbReference type="InterPro" id="IPR006076">
    <property type="entry name" value="FAD-dep_OxRdtase"/>
</dbReference>